<dbReference type="InterPro" id="IPR002514">
    <property type="entry name" value="Transposase_8"/>
</dbReference>
<gene>
    <name evidence="1" type="ORF">IQ217_15420</name>
</gene>
<dbReference type="InterPro" id="IPR036388">
    <property type="entry name" value="WH-like_DNA-bd_sf"/>
</dbReference>
<organism evidence="1 2">
    <name type="scientific">Synechocystis salina LEGE 00031</name>
    <dbReference type="NCBI Taxonomy" id="1828736"/>
    <lineage>
        <taxon>Bacteria</taxon>
        <taxon>Bacillati</taxon>
        <taxon>Cyanobacteriota</taxon>
        <taxon>Cyanophyceae</taxon>
        <taxon>Synechococcales</taxon>
        <taxon>Merismopediaceae</taxon>
        <taxon>Synechocystis</taxon>
    </lineage>
</organism>
<dbReference type="EMBL" id="JADEVV010000052">
    <property type="protein sequence ID" value="MBE9255202.1"/>
    <property type="molecule type" value="Genomic_DNA"/>
</dbReference>
<dbReference type="Gene3D" id="1.10.10.10">
    <property type="entry name" value="Winged helix-like DNA-binding domain superfamily/Winged helix DNA-binding domain"/>
    <property type="match status" value="1"/>
</dbReference>
<accession>A0ABR9VV21</accession>
<dbReference type="InterPro" id="IPR009057">
    <property type="entry name" value="Homeodomain-like_sf"/>
</dbReference>
<reference evidence="1 2" key="1">
    <citation type="submission" date="2020-10" db="EMBL/GenBank/DDBJ databases">
        <authorList>
            <person name="Castelo-Branco R."/>
            <person name="Eusebio N."/>
            <person name="Adriana R."/>
            <person name="Vieira A."/>
            <person name="Brugerolle De Fraissinette N."/>
            <person name="Rezende De Castro R."/>
            <person name="Schneider M.P."/>
            <person name="Vasconcelos V."/>
            <person name="Leao P.N."/>
        </authorList>
    </citation>
    <scope>NUCLEOTIDE SEQUENCE [LARGE SCALE GENOMIC DNA]</scope>
    <source>
        <strain evidence="1 2">LEGE 00031</strain>
    </source>
</reference>
<comment type="caution">
    <text evidence="1">The sequence shown here is derived from an EMBL/GenBank/DDBJ whole genome shotgun (WGS) entry which is preliminary data.</text>
</comment>
<protein>
    <submittedName>
        <fullName evidence="1">Transposase</fullName>
    </submittedName>
</protein>
<evidence type="ECO:0000313" key="1">
    <source>
        <dbReference type="EMBL" id="MBE9255202.1"/>
    </source>
</evidence>
<name>A0ABR9VV21_9SYNC</name>
<sequence>MPAPYSIELREKAVSAVEKGEKKSHVCRTLNISRNTLDLWIKKKKETESVAPKRDYERGPRPKIDNIEGDELYTRVGENLPSPKVRRLDN</sequence>
<dbReference type="Pfam" id="PF01527">
    <property type="entry name" value="HTH_Tnp_1"/>
    <property type="match status" value="1"/>
</dbReference>
<evidence type="ECO:0000313" key="2">
    <source>
        <dbReference type="Proteomes" id="UP000658720"/>
    </source>
</evidence>
<dbReference type="SUPFAM" id="SSF46689">
    <property type="entry name" value="Homeodomain-like"/>
    <property type="match status" value="1"/>
</dbReference>
<keyword evidence="2" id="KW-1185">Reference proteome</keyword>
<dbReference type="Proteomes" id="UP000658720">
    <property type="component" value="Unassembled WGS sequence"/>
</dbReference>
<proteinExistence type="predicted"/>